<evidence type="ECO:0000256" key="4">
    <source>
        <dbReference type="ARBA" id="ARBA00022755"/>
    </source>
</evidence>
<evidence type="ECO:0000256" key="1">
    <source>
        <dbReference type="ARBA" id="ARBA00005054"/>
    </source>
</evidence>
<dbReference type="EC" id="2.1.2.2" evidence="2"/>
<gene>
    <name evidence="5" type="ORF">G4V39_01340</name>
</gene>
<dbReference type="Pfam" id="PF00551">
    <property type="entry name" value="Formyl_trans_N"/>
    <property type="match status" value="1"/>
</dbReference>
<dbReference type="Proteomes" id="UP000502179">
    <property type="component" value="Chromosome"/>
</dbReference>
<dbReference type="KEGG" id="tav:G4V39_01340"/>
<evidence type="ECO:0000313" key="6">
    <source>
        <dbReference type="Proteomes" id="UP000502179"/>
    </source>
</evidence>
<reference evidence="5 6" key="1">
    <citation type="submission" date="2020-02" db="EMBL/GenBank/DDBJ databases">
        <title>Genome analysis of Thermosulfuriphilus ammonigenes ST65T, an anaerobic thermophilic chemolithoautotrophic bacterium isolated from a deep-sea hydrothermal vent.</title>
        <authorList>
            <person name="Slobodkina G."/>
            <person name="Allioux M."/>
            <person name="Merkel A."/>
            <person name="Alain K."/>
            <person name="Jebbar M."/>
            <person name="Slobodkin A."/>
        </authorList>
    </citation>
    <scope>NUCLEOTIDE SEQUENCE [LARGE SCALE GENOMIC DNA]</scope>
    <source>
        <strain evidence="5 6">ST65</strain>
    </source>
</reference>
<sequence length="274" mass="30833">MAYRIGWFTTGRDEAAFALLNCVWERIKEGIIPGEISYVFVSRAPGEASVTDQLFELAGKVAPVVLHLSARDFAPDLRQENRELWRDRYHQEVAALIRPYSVEVIVLAGYMLIVSARMCQEFPMINLHPAPPGGPAGTWQEVIWKLLEMRAPESGVMMHLVTPELDKGPPLTYCTFSLRGGKLEPLWEAFEKKVAEKGLPAVMAEEGESEPLFAAIREEGVKRELPLIVYTLKALAEGRVRVGQGEVLDSRGLPLKHPYCLNQEIEEHLRSGRW</sequence>
<dbReference type="GO" id="GO:0006189">
    <property type="term" value="P:'de novo' IMP biosynthetic process"/>
    <property type="evidence" value="ECO:0007669"/>
    <property type="project" value="TreeGrafter"/>
</dbReference>
<keyword evidence="6" id="KW-1185">Reference proteome</keyword>
<name>A0A6G7PTT2_9BACT</name>
<keyword evidence="3 5" id="KW-0808">Transferase</keyword>
<organism evidence="5 6">
    <name type="scientific">Thermosulfuriphilus ammonigenes</name>
    <dbReference type="NCBI Taxonomy" id="1936021"/>
    <lineage>
        <taxon>Bacteria</taxon>
        <taxon>Pseudomonadati</taxon>
        <taxon>Thermodesulfobacteriota</taxon>
        <taxon>Thermodesulfobacteria</taxon>
        <taxon>Thermodesulfobacteriales</taxon>
        <taxon>Thermodesulfobacteriaceae</taxon>
        <taxon>Thermosulfuriphilus</taxon>
    </lineage>
</organism>
<dbReference type="SUPFAM" id="SSF53328">
    <property type="entry name" value="Formyltransferase"/>
    <property type="match status" value="1"/>
</dbReference>
<dbReference type="PANTHER" id="PTHR43369:SF2">
    <property type="entry name" value="PHOSPHORIBOSYLGLYCINAMIDE FORMYLTRANSFERASE"/>
    <property type="match status" value="1"/>
</dbReference>
<proteinExistence type="predicted"/>
<keyword evidence="4" id="KW-0658">Purine biosynthesis</keyword>
<dbReference type="InterPro" id="IPR002376">
    <property type="entry name" value="Formyl_transf_N"/>
</dbReference>
<accession>A0A6G7PTT2</accession>
<protein>
    <recommendedName>
        <fullName evidence="2">phosphoribosylglycinamide formyltransferase 1</fullName>
        <ecNumber evidence="2">2.1.2.2</ecNumber>
    </recommendedName>
</protein>
<evidence type="ECO:0000313" key="5">
    <source>
        <dbReference type="EMBL" id="QIJ70997.1"/>
    </source>
</evidence>
<evidence type="ECO:0000256" key="2">
    <source>
        <dbReference type="ARBA" id="ARBA00012254"/>
    </source>
</evidence>
<dbReference type="GO" id="GO:0005737">
    <property type="term" value="C:cytoplasm"/>
    <property type="evidence" value="ECO:0007669"/>
    <property type="project" value="TreeGrafter"/>
</dbReference>
<evidence type="ECO:0000256" key="3">
    <source>
        <dbReference type="ARBA" id="ARBA00022679"/>
    </source>
</evidence>
<comment type="pathway">
    <text evidence="1">Purine metabolism; IMP biosynthesis via de novo pathway; N(2)-formyl-N(1)-(5-phospho-D-ribosyl)glycinamide from N(1)-(5-phospho-D-ribosyl)glycinamide (10-formyl THF route): step 1/1.</text>
</comment>
<dbReference type="AlphaFoldDB" id="A0A6G7PTT2"/>
<dbReference type="GO" id="GO:0004644">
    <property type="term" value="F:phosphoribosylglycinamide formyltransferase activity"/>
    <property type="evidence" value="ECO:0007669"/>
    <property type="project" value="UniProtKB-EC"/>
</dbReference>
<dbReference type="PANTHER" id="PTHR43369">
    <property type="entry name" value="PHOSPHORIBOSYLGLYCINAMIDE FORMYLTRANSFERASE"/>
    <property type="match status" value="1"/>
</dbReference>
<dbReference type="Gene3D" id="3.40.50.170">
    <property type="entry name" value="Formyl transferase, N-terminal domain"/>
    <property type="match status" value="1"/>
</dbReference>
<dbReference type="RefSeq" id="WP_166031219.1">
    <property type="nucleotide sequence ID" value="NZ_CP048877.1"/>
</dbReference>
<dbReference type="EMBL" id="CP048877">
    <property type="protein sequence ID" value="QIJ70997.1"/>
    <property type="molecule type" value="Genomic_DNA"/>
</dbReference>
<dbReference type="InterPro" id="IPR036477">
    <property type="entry name" value="Formyl_transf_N_sf"/>
</dbReference>